<dbReference type="InterPro" id="IPR000623">
    <property type="entry name" value="Shikimate_kinase/TSH1"/>
</dbReference>
<dbReference type="EMBL" id="FPHC01000049">
    <property type="protein sequence ID" value="SFV58956.1"/>
    <property type="molecule type" value="Genomic_DNA"/>
</dbReference>
<dbReference type="GO" id="GO:0005829">
    <property type="term" value="C:cytosol"/>
    <property type="evidence" value="ECO:0007669"/>
    <property type="project" value="TreeGrafter"/>
</dbReference>
<dbReference type="Pfam" id="PF01202">
    <property type="entry name" value="SKI"/>
    <property type="match status" value="1"/>
</dbReference>
<dbReference type="GO" id="GO:0004765">
    <property type="term" value="F:shikimate kinase activity"/>
    <property type="evidence" value="ECO:0007669"/>
    <property type="project" value="UniProtKB-EC"/>
</dbReference>
<dbReference type="EC" id="2.7.1.71" evidence="7"/>
<keyword evidence="4 7" id="KW-0418">Kinase</keyword>
<sequence length="175" mass="19891">MNTNIILIGFMGIGKGTTARAFAKEYGIYNIDTDDLIESKENRKVKKIFEESGEAYFRNLEQMTANWIESSVQGTLISSGGGFYKVNNLSKLGKVVLLDASFEWIYNRILTSDNAQKKLKKRPLFKHPKEAKKLYNERSKIYKSIADIVISVEDKSLEKIIKEIAKKTQISVTTL</sequence>
<dbReference type="GO" id="GO:0008652">
    <property type="term" value="P:amino acid biosynthetic process"/>
    <property type="evidence" value="ECO:0007669"/>
    <property type="project" value="UniProtKB-KW"/>
</dbReference>
<keyword evidence="2 7" id="KW-0808">Transferase</keyword>
<name>A0A1W1BZM5_9ZZZZ</name>
<dbReference type="AlphaFoldDB" id="A0A1W1BZM5"/>
<dbReference type="HAMAP" id="MF_00109">
    <property type="entry name" value="Shikimate_kinase"/>
    <property type="match status" value="1"/>
</dbReference>
<dbReference type="Gene3D" id="3.40.50.300">
    <property type="entry name" value="P-loop containing nucleotide triphosphate hydrolases"/>
    <property type="match status" value="1"/>
</dbReference>
<keyword evidence="1" id="KW-0028">Amino-acid biosynthesis</keyword>
<dbReference type="InterPro" id="IPR027417">
    <property type="entry name" value="P-loop_NTPase"/>
</dbReference>
<dbReference type="InterPro" id="IPR031322">
    <property type="entry name" value="Shikimate/glucono_kinase"/>
</dbReference>
<dbReference type="CDD" id="cd00464">
    <property type="entry name" value="SK"/>
    <property type="match status" value="1"/>
</dbReference>
<dbReference type="GO" id="GO:0005524">
    <property type="term" value="F:ATP binding"/>
    <property type="evidence" value="ECO:0007669"/>
    <property type="project" value="UniProtKB-KW"/>
</dbReference>
<evidence type="ECO:0000313" key="7">
    <source>
        <dbReference type="EMBL" id="SFV58956.1"/>
    </source>
</evidence>
<protein>
    <submittedName>
        <fullName evidence="7">Shikimate kinase I</fullName>
        <ecNumber evidence="7">2.7.1.71</ecNumber>
    </submittedName>
</protein>
<evidence type="ECO:0000256" key="6">
    <source>
        <dbReference type="ARBA" id="ARBA00023141"/>
    </source>
</evidence>
<dbReference type="PANTHER" id="PTHR21087:SF16">
    <property type="entry name" value="SHIKIMATE KINASE 1, CHLOROPLASTIC"/>
    <property type="match status" value="1"/>
</dbReference>
<dbReference type="GO" id="GO:0009073">
    <property type="term" value="P:aromatic amino acid family biosynthetic process"/>
    <property type="evidence" value="ECO:0007669"/>
    <property type="project" value="UniProtKB-KW"/>
</dbReference>
<keyword evidence="6" id="KW-0057">Aromatic amino acid biosynthesis</keyword>
<proteinExistence type="inferred from homology"/>
<keyword evidence="5" id="KW-0067">ATP-binding</keyword>
<gene>
    <name evidence="7" type="ORF">MNB_SV-6-1109</name>
</gene>
<dbReference type="PANTHER" id="PTHR21087">
    <property type="entry name" value="SHIKIMATE KINASE"/>
    <property type="match status" value="1"/>
</dbReference>
<evidence type="ECO:0000256" key="1">
    <source>
        <dbReference type="ARBA" id="ARBA00022605"/>
    </source>
</evidence>
<evidence type="ECO:0000256" key="5">
    <source>
        <dbReference type="ARBA" id="ARBA00022840"/>
    </source>
</evidence>
<evidence type="ECO:0000256" key="2">
    <source>
        <dbReference type="ARBA" id="ARBA00022679"/>
    </source>
</evidence>
<reference evidence="7" key="1">
    <citation type="submission" date="2016-10" db="EMBL/GenBank/DDBJ databases">
        <authorList>
            <person name="de Groot N.N."/>
        </authorList>
    </citation>
    <scope>NUCLEOTIDE SEQUENCE</scope>
</reference>
<evidence type="ECO:0000256" key="3">
    <source>
        <dbReference type="ARBA" id="ARBA00022741"/>
    </source>
</evidence>
<accession>A0A1W1BZM5</accession>
<dbReference type="SUPFAM" id="SSF52540">
    <property type="entry name" value="P-loop containing nucleoside triphosphate hydrolases"/>
    <property type="match status" value="1"/>
</dbReference>
<dbReference type="PRINTS" id="PR01100">
    <property type="entry name" value="SHIKIMTKNASE"/>
</dbReference>
<organism evidence="7">
    <name type="scientific">hydrothermal vent metagenome</name>
    <dbReference type="NCBI Taxonomy" id="652676"/>
    <lineage>
        <taxon>unclassified sequences</taxon>
        <taxon>metagenomes</taxon>
        <taxon>ecological metagenomes</taxon>
    </lineage>
</organism>
<keyword evidence="3" id="KW-0547">Nucleotide-binding</keyword>
<evidence type="ECO:0000256" key="4">
    <source>
        <dbReference type="ARBA" id="ARBA00022777"/>
    </source>
</evidence>